<dbReference type="PROSITE" id="PS00092">
    <property type="entry name" value="N6_MTASE"/>
    <property type="match status" value="1"/>
</dbReference>
<dbReference type="PANTHER" id="PTHR43542:SF1">
    <property type="entry name" value="METHYLTRANSFERASE"/>
    <property type="match status" value="1"/>
</dbReference>
<keyword evidence="2 3" id="KW-0808">Transferase</keyword>
<dbReference type="Pfam" id="PF03602">
    <property type="entry name" value="Cons_hypoth95"/>
    <property type="match status" value="1"/>
</dbReference>
<comment type="caution">
    <text evidence="3">The sequence shown here is derived from an EMBL/GenBank/DDBJ whole genome shotgun (WGS) entry which is preliminary data.</text>
</comment>
<evidence type="ECO:0000313" key="4">
    <source>
        <dbReference type="Proteomes" id="UP000269974"/>
    </source>
</evidence>
<keyword evidence="1 3" id="KW-0489">Methyltransferase</keyword>
<dbReference type="GO" id="GO:0052913">
    <property type="term" value="F:16S rRNA (guanine(966)-N(2))-methyltransferase activity"/>
    <property type="evidence" value="ECO:0007669"/>
    <property type="project" value="UniProtKB-EC"/>
</dbReference>
<evidence type="ECO:0000256" key="1">
    <source>
        <dbReference type="ARBA" id="ARBA00022603"/>
    </source>
</evidence>
<evidence type="ECO:0000313" key="3">
    <source>
        <dbReference type="EMBL" id="VDG76270.1"/>
    </source>
</evidence>
<dbReference type="InterPro" id="IPR002052">
    <property type="entry name" value="DNA_methylase_N6_adenine_CS"/>
</dbReference>
<organism evidence="3 4">
    <name type="scientific">Actinobaculum suis</name>
    <dbReference type="NCBI Taxonomy" id="1657"/>
    <lineage>
        <taxon>Bacteria</taxon>
        <taxon>Bacillati</taxon>
        <taxon>Actinomycetota</taxon>
        <taxon>Actinomycetes</taxon>
        <taxon>Actinomycetales</taxon>
        <taxon>Actinomycetaceae</taxon>
        <taxon>Actinobaculum</taxon>
    </lineage>
</organism>
<dbReference type="SUPFAM" id="SSF53335">
    <property type="entry name" value="S-adenosyl-L-methionine-dependent methyltransferases"/>
    <property type="match status" value="1"/>
</dbReference>
<dbReference type="EC" id="2.1.1.171" evidence="3"/>
<dbReference type="CDD" id="cd02440">
    <property type="entry name" value="AdoMet_MTases"/>
    <property type="match status" value="1"/>
</dbReference>
<protein>
    <submittedName>
        <fullName evidence="3">Methyltransferase</fullName>
        <ecNumber evidence="3">2.1.1.171</ecNumber>
    </submittedName>
</protein>
<dbReference type="Proteomes" id="UP000269974">
    <property type="component" value="Unassembled WGS sequence"/>
</dbReference>
<sequence length="182" mass="20050">MTRIVAGAAKGRNLKVPKSGTRPTSEKVREAIFSALEHRGFIRDCTIVDLFSGSGACGLEAKSRGAKQVVCVESSRPAVAVIRENARHAGLEITVAAMTAEAWVAEERPEKFDVAFIDPPYKYTDQKLTQLLANLEEHLQEDGLAVVERDARSPEPNWPAGWELVWERSYGDTRVWAAGQSQ</sequence>
<dbReference type="PANTHER" id="PTHR43542">
    <property type="entry name" value="METHYLTRANSFERASE"/>
    <property type="match status" value="1"/>
</dbReference>
<dbReference type="PIRSF" id="PIRSF004553">
    <property type="entry name" value="CHP00095"/>
    <property type="match status" value="1"/>
</dbReference>
<dbReference type="AlphaFoldDB" id="A0A7Z8Y8Q7"/>
<gene>
    <name evidence="3" type="primary">rsmD</name>
    <name evidence="3" type="ORF">NCTC10327_00933</name>
</gene>
<dbReference type="RefSeq" id="WP_185933963.1">
    <property type="nucleotide sequence ID" value="NZ_UYIO01000001.1"/>
</dbReference>
<dbReference type="GO" id="GO:0003676">
    <property type="term" value="F:nucleic acid binding"/>
    <property type="evidence" value="ECO:0007669"/>
    <property type="project" value="InterPro"/>
</dbReference>
<accession>A0A7Z8Y8Q7</accession>
<reference evidence="3 4" key="1">
    <citation type="submission" date="2018-11" db="EMBL/GenBank/DDBJ databases">
        <authorList>
            <consortium name="Pathogen Informatics"/>
        </authorList>
    </citation>
    <scope>NUCLEOTIDE SEQUENCE [LARGE SCALE GENOMIC DNA]</scope>
    <source>
        <strain evidence="3 4">NCTC10327</strain>
    </source>
</reference>
<evidence type="ECO:0000256" key="2">
    <source>
        <dbReference type="ARBA" id="ARBA00022679"/>
    </source>
</evidence>
<dbReference type="InterPro" id="IPR004398">
    <property type="entry name" value="RNA_MeTrfase_RsmD"/>
</dbReference>
<proteinExistence type="predicted"/>
<name>A0A7Z8Y8Q7_9ACTO</name>
<dbReference type="NCBIfam" id="TIGR00095">
    <property type="entry name" value="16S rRNA (guanine(966)-N(2))-methyltransferase RsmD"/>
    <property type="match status" value="1"/>
</dbReference>
<dbReference type="InterPro" id="IPR029063">
    <property type="entry name" value="SAM-dependent_MTases_sf"/>
</dbReference>
<dbReference type="EMBL" id="UYIO01000001">
    <property type="protein sequence ID" value="VDG76270.1"/>
    <property type="molecule type" value="Genomic_DNA"/>
</dbReference>
<dbReference type="Gene3D" id="3.40.50.150">
    <property type="entry name" value="Vaccinia Virus protein VP39"/>
    <property type="match status" value="1"/>
</dbReference>